<reference evidence="1 2" key="1">
    <citation type="submission" date="2023-09" db="EMBL/GenBank/DDBJ databases">
        <title>Complete-Gapless Cercospora beticola genome.</title>
        <authorList>
            <person name="Wyatt N.A."/>
            <person name="Spanner R.E."/>
            <person name="Bolton M.D."/>
        </authorList>
    </citation>
    <scope>NUCLEOTIDE SEQUENCE [LARGE SCALE GENOMIC DNA]</scope>
    <source>
        <strain evidence="1">Cb09-40</strain>
    </source>
</reference>
<dbReference type="GeneID" id="90644271"/>
<evidence type="ECO:0000313" key="2">
    <source>
        <dbReference type="Proteomes" id="UP001302367"/>
    </source>
</evidence>
<gene>
    <name evidence="1" type="ORF">RHO25_006550</name>
</gene>
<organism evidence="1 2">
    <name type="scientific">Cercospora beticola</name>
    <name type="common">Sugarbeet leaf spot fungus</name>
    <dbReference type="NCBI Taxonomy" id="122368"/>
    <lineage>
        <taxon>Eukaryota</taxon>
        <taxon>Fungi</taxon>
        <taxon>Dikarya</taxon>
        <taxon>Ascomycota</taxon>
        <taxon>Pezizomycotina</taxon>
        <taxon>Dothideomycetes</taxon>
        <taxon>Dothideomycetidae</taxon>
        <taxon>Mycosphaerellales</taxon>
        <taxon>Mycosphaerellaceae</taxon>
        <taxon>Cercospora</taxon>
    </lineage>
</organism>
<dbReference type="Proteomes" id="UP001302367">
    <property type="component" value="Chromosome 4"/>
</dbReference>
<dbReference type="EMBL" id="CP134187">
    <property type="protein sequence ID" value="WPB01917.1"/>
    <property type="molecule type" value="Genomic_DNA"/>
</dbReference>
<accession>A0ABZ0NQR7</accession>
<protein>
    <submittedName>
        <fullName evidence="1">Uncharacterized protein</fullName>
    </submittedName>
</protein>
<name>A0ABZ0NQR7_CERBT</name>
<evidence type="ECO:0000313" key="1">
    <source>
        <dbReference type="EMBL" id="WPB01917.1"/>
    </source>
</evidence>
<dbReference type="RefSeq" id="XP_065458874.1">
    <property type="nucleotide sequence ID" value="XM_065602802.1"/>
</dbReference>
<sequence>MNGDVASAWDAELVDWAELVDCCEEGVPVELAVSTELMVSDLASLSRMETLPRIILRAQPMIAVDVRGGPATPIADQSGRRVPFEVVPWRALSRRRACGATQNRVLRQPAPLR</sequence>
<keyword evidence="2" id="KW-1185">Reference proteome</keyword>
<proteinExistence type="predicted"/>